<sequence>MDLVESLTSPYANWYYSCYCQLFCIETQCIKSQNSNQQ</sequence>
<dbReference type="Proteomes" id="UP000054632">
    <property type="component" value="Unassembled WGS sequence"/>
</dbReference>
<gene>
    <name evidence="1" type="ORF">T4A_4846</name>
    <name evidence="2" type="ORF">T4C_585</name>
</gene>
<dbReference type="AlphaFoldDB" id="A0A0V1GK10"/>
<dbReference type="EMBL" id="JYDV01002150">
    <property type="protein sequence ID" value="KRY98179.1"/>
    <property type="molecule type" value="Genomic_DNA"/>
</dbReference>
<protein>
    <submittedName>
        <fullName evidence="2">Uncharacterized protein</fullName>
    </submittedName>
</protein>
<evidence type="ECO:0000313" key="2">
    <source>
        <dbReference type="EMBL" id="KRY98179.1"/>
    </source>
</evidence>
<evidence type="ECO:0000313" key="1">
    <source>
        <dbReference type="EMBL" id="KRY62722.1"/>
    </source>
</evidence>
<dbReference type="Proteomes" id="UP000054826">
    <property type="component" value="Unassembled WGS sequence"/>
</dbReference>
<dbReference type="EMBL" id="JYDR01001940">
    <property type="protein sequence ID" value="KRY62722.1"/>
    <property type="molecule type" value="Genomic_DNA"/>
</dbReference>
<evidence type="ECO:0000313" key="3">
    <source>
        <dbReference type="Proteomes" id="UP000054632"/>
    </source>
</evidence>
<comment type="caution">
    <text evidence="2">The sequence shown here is derived from an EMBL/GenBank/DDBJ whole genome shotgun (WGS) entry which is preliminary data.</text>
</comment>
<name>A0A0V1GK10_TRIPS</name>
<accession>A0A0V1GK10</accession>
<proteinExistence type="predicted"/>
<reference evidence="3 4" key="1">
    <citation type="submission" date="2015-01" db="EMBL/GenBank/DDBJ databases">
        <title>Evolution of Trichinella species and genotypes.</title>
        <authorList>
            <person name="Korhonen P.K."/>
            <person name="Edoardo P."/>
            <person name="Giuseppe L.R."/>
            <person name="Gasser R.B."/>
        </authorList>
    </citation>
    <scope>NUCLEOTIDE SEQUENCE [LARGE SCALE GENOMIC DNA]</scope>
    <source>
        <strain evidence="1">ISS13</strain>
        <strain evidence="2">ISS176</strain>
    </source>
</reference>
<evidence type="ECO:0000313" key="4">
    <source>
        <dbReference type="Proteomes" id="UP000054826"/>
    </source>
</evidence>
<organism evidence="2 4">
    <name type="scientific">Trichinella pseudospiralis</name>
    <name type="common">Parasitic roundworm</name>
    <dbReference type="NCBI Taxonomy" id="6337"/>
    <lineage>
        <taxon>Eukaryota</taxon>
        <taxon>Metazoa</taxon>
        <taxon>Ecdysozoa</taxon>
        <taxon>Nematoda</taxon>
        <taxon>Enoplea</taxon>
        <taxon>Dorylaimia</taxon>
        <taxon>Trichinellida</taxon>
        <taxon>Trichinellidae</taxon>
        <taxon>Trichinella</taxon>
    </lineage>
</organism>